<evidence type="ECO:0000313" key="3">
    <source>
        <dbReference type="Proteomes" id="UP000724874"/>
    </source>
</evidence>
<reference evidence="2" key="1">
    <citation type="submission" date="2020-11" db="EMBL/GenBank/DDBJ databases">
        <authorList>
            <consortium name="DOE Joint Genome Institute"/>
            <person name="Ahrendt S."/>
            <person name="Riley R."/>
            <person name="Andreopoulos W."/>
            <person name="LaButti K."/>
            <person name="Pangilinan J."/>
            <person name="Ruiz-duenas F.J."/>
            <person name="Barrasa J.M."/>
            <person name="Sanchez-Garcia M."/>
            <person name="Camarero S."/>
            <person name="Miyauchi S."/>
            <person name="Serrano A."/>
            <person name="Linde D."/>
            <person name="Babiker R."/>
            <person name="Drula E."/>
            <person name="Ayuso-Fernandez I."/>
            <person name="Pacheco R."/>
            <person name="Padilla G."/>
            <person name="Ferreira P."/>
            <person name="Barriuso J."/>
            <person name="Kellner H."/>
            <person name="Castanera R."/>
            <person name="Alfaro M."/>
            <person name="Ramirez L."/>
            <person name="Pisabarro A.G."/>
            <person name="Kuo A."/>
            <person name="Tritt A."/>
            <person name="Lipzen A."/>
            <person name="He G."/>
            <person name="Yan M."/>
            <person name="Ng V."/>
            <person name="Cullen D."/>
            <person name="Martin F."/>
            <person name="Rosso M.-N."/>
            <person name="Henrissat B."/>
            <person name="Hibbett D."/>
            <person name="Martinez A.T."/>
            <person name="Grigoriev I.V."/>
        </authorList>
    </citation>
    <scope>NUCLEOTIDE SEQUENCE</scope>
    <source>
        <strain evidence="2">AH 44721</strain>
    </source>
</reference>
<feature type="non-terminal residue" evidence="2">
    <location>
        <position position="1"/>
    </location>
</feature>
<dbReference type="OrthoDB" id="3225366at2759"/>
<sequence length="192" mass="21310">LLPDELPKTVISVRDGWQWTCQSAAVVSGLLASVASQLLVFFKTSSSYASNIPDPLGAQGFLIASCYAALFLNISATISSFILIDNLGELGFHASCKDPTFYTDLETAGTMSVTQDKLLIKFGASKMWKLMLWHWLATFYLGILALIISVLTYVTMEEAVATKIFMWFMLLLTLFPTSYFIFGRPMHDAHVK</sequence>
<evidence type="ECO:0000313" key="2">
    <source>
        <dbReference type="EMBL" id="KAF8895828.1"/>
    </source>
</evidence>
<feature type="transmembrane region" description="Helical" evidence="1">
    <location>
        <begin position="130"/>
        <end position="152"/>
    </location>
</feature>
<accession>A0A9P5TLW7</accession>
<keyword evidence="1" id="KW-1133">Transmembrane helix</keyword>
<keyword evidence="3" id="KW-1185">Reference proteome</keyword>
<organism evidence="2 3">
    <name type="scientific">Gymnopilus junonius</name>
    <name type="common">Spectacular rustgill mushroom</name>
    <name type="synonym">Gymnopilus spectabilis subsp. junonius</name>
    <dbReference type="NCBI Taxonomy" id="109634"/>
    <lineage>
        <taxon>Eukaryota</taxon>
        <taxon>Fungi</taxon>
        <taxon>Dikarya</taxon>
        <taxon>Basidiomycota</taxon>
        <taxon>Agaricomycotina</taxon>
        <taxon>Agaricomycetes</taxon>
        <taxon>Agaricomycetidae</taxon>
        <taxon>Agaricales</taxon>
        <taxon>Agaricineae</taxon>
        <taxon>Hymenogastraceae</taxon>
        <taxon>Gymnopilus</taxon>
    </lineage>
</organism>
<comment type="caution">
    <text evidence="2">The sequence shown here is derived from an EMBL/GenBank/DDBJ whole genome shotgun (WGS) entry which is preliminary data.</text>
</comment>
<keyword evidence="1" id="KW-0812">Transmembrane</keyword>
<evidence type="ECO:0000256" key="1">
    <source>
        <dbReference type="SAM" id="Phobius"/>
    </source>
</evidence>
<name>A0A9P5TLW7_GYMJU</name>
<feature type="transmembrane region" description="Helical" evidence="1">
    <location>
        <begin position="62"/>
        <end position="84"/>
    </location>
</feature>
<gene>
    <name evidence="2" type="ORF">CPB84DRAFT_1682145</name>
</gene>
<dbReference type="EMBL" id="JADNYJ010000060">
    <property type="protein sequence ID" value="KAF8895828.1"/>
    <property type="molecule type" value="Genomic_DNA"/>
</dbReference>
<dbReference type="AlphaFoldDB" id="A0A9P5TLW7"/>
<keyword evidence="1" id="KW-0472">Membrane</keyword>
<feature type="transmembrane region" description="Helical" evidence="1">
    <location>
        <begin position="164"/>
        <end position="182"/>
    </location>
</feature>
<proteinExistence type="predicted"/>
<dbReference type="Proteomes" id="UP000724874">
    <property type="component" value="Unassembled WGS sequence"/>
</dbReference>
<protein>
    <submittedName>
        <fullName evidence="2">Uncharacterized protein</fullName>
    </submittedName>
</protein>
<feature type="transmembrane region" description="Helical" evidence="1">
    <location>
        <begin position="24"/>
        <end position="42"/>
    </location>
</feature>